<reference evidence="11" key="1">
    <citation type="submission" date="2016-03" db="EMBL/GenBank/DDBJ databases">
        <title>Mechanisms controlling the formation of the plant cell surface in tip-growing cells are functionally conserved among land plants.</title>
        <authorList>
            <person name="Honkanen S."/>
            <person name="Jones V.A."/>
            <person name="Morieri G."/>
            <person name="Champion C."/>
            <person name="Hetherington A.J."/>
            <person name="Kelly S."/>
            <person name="Saint-Marcoux D."/>
            <person name="Proust H."/>
            <person name="Prescott H."/>
            <person name="Dolan L."/>
        </authorList>
    </citation>
    <scope>NUCLEOTIDE SEQUENCE [LARGE SCALE GENOMIC DNA]</scope>
    <source>
        <tissue evidence="11">Whole gametophyte</tissue>
    </source>
</reference>
<dbReference type="InterPro" id="IPR016177">
    <property type="entry name" value="DNA-bd_dom_sf"/>
</dbReference>
<dbReference type="GO" id="GO:0003677">
    <property type="term" value="F:DNA binding"/>
    <property type="evidence" value="ECO:0007669"/>
    <property type="project" value="UniProtKB-KW"/>
</dbReference>
<dbReference type="SUPFAM" id="SSF54171">
    <property type="entry name" value="DNA-binding domain"/>
    <property type="match status" value="1"/>
</dbReference>
<evidence type="ECO:0000313" key="11">
    <source>
        <dbReference type="EMBL" id="OAE26752.1"/>
    </source>
</evidence>
<evidence type="ECO:0000256" key="2">
    <source>
        <dbReference type="ARBA" id="ARBA00023015"/>
    </source>
</evidence>
<gene>
    <name evidence="11" type="ORF">AXG93_1129s1000</name>
</gene>
<dbReference type="FunFam" id="3.30.730.10:FF:000001">
    <property type="entry name" value="Ethylene-responsive transcription factor 2"/>
    <property type="match status" value="1"/>
</dbReference>
<dbReference type="SMART" id="SM00380">
    <property type="entry name" value="AP2"/>
    <property type="match status" value="1"/>
</dbReference>
<keyword evidence="3" id="KW-0346">Stress response</keyword>
<evidence type="ECO:0000259" key="10">
    <source>
        <dbReference type="PROSITE" id="PS51032"/>
    </source>
</evidence>
<keyword evidence="5" id="KW-0010">Activator</keyword>
<evidence type="ECO:0000256" key="9">
    <source>
        <dbReference type="SAM" id="MobiDB-lite"/>
    </source>
</evidence>
<proteinExistence type="inferred from homology"/>
<evidence type="ECO:0000256" key="1">
    <source>
        <dbReference type="ARBA" id="ARBA00004123"/>
    </source>
</evidence>
<dbReference type="PRINTS" id="PR00367">
    <property type="entry name" value="ETHRSPELEMNT"/>
</dbReference>
<evidence type="ECO:0000313" key="12">
    <source>
        <dbReference type="Proteomes" id="UP000077202"/>
    </source>
</evidence>
<accession>A0A176W2Q8</accession>
<comment type="subcellular location">
    <subcellularLocation>
        <location evidence="1">Nucleus</location>
    </subcellularLocation>
</comment>
<evidence type="ECO:0000256" key="5">
    <source>
        <dbReference type="ARBA" id="ARBA00023159"/>
    </source>
</evidence>
<keyword evidence="12" id="KW-1185">Reference proteome</keyword>
<evidence type="ECO:0000256" key="8">
    <source>
        <dbReference type="ARBA" id="ARBA00024343"/>
    </source>
</evidence>
<dbReference type="Gene3D" id="3.30.730.10">
    <property type="entry name" value="AP2/ERF domain"/>
    <property type="match status" value="1"/>
</dbReference>
<dbReference type="PANTHER" id="PTHR31241:SF62">
    <property type="entry name" value="DEHYDRATION-RESPONSIVE ELEMENT-BINDING PROTEIN 2D"/>
    <property type="match status" value="1"/>
</dbReference>
<feature type="region of interest" description="Disordered" evidence="9">
    <location>
        <begin position="1"/>
        <end position="31"/>
    </location>
</feature>
<comment type="caution">
    <text evidence="11">The sequence shown here is derived from an EMBL/GenBank/DDBJ whole genome shotgun (WGS) entry which is preliminary data.</text>
</comment>
<keyword evidence="6" id="KW-0804">Transcription</keyword>
<keyword evidence="2" id="KW-0805">Transcription regulation</keyword>
<dbReference type="InterPro" id="IPR036955">
    <property type="entry name" value="AP2/ERF_dom_sf"/>
</dbReference>
<dbReference type="GO" id="GO:0005634">
    <property type="term" value="C:nucleus"/>
    <property type="evidence" value="ECO:0007669"/>
    <property type="project" value="UniProtKB-SubCell"/>
</dbReference>
<name>A0A176W2Q8_MARPO</name>
<dbReference type="EMBL" id="LVLJ01002115">
    <property type="protein sequence ID" value="OAE26752.1"/>
    <property type="molecule type" value="Genomic_DNA"/>
</dbReference>
<keyword evidence="4" id="KW-0238">DNA-binding</keyword>
<comment type="similarity">
    <text evidence="8">Belongs to the AP2/ERF transcription factor family. ERF subfamily.</text>
</comment>
<evidence type="ECO:0000256" key="7">
    <source>
        <dbReference type="ARBA" id="ARBA00023242"/>
    </source>
</evidence>
<sequence>MCRMTKGEKVLPKKWSRKWGKASRGPGGPENFSCQYKGVRQRTWGKWVAEIQDPRDPKKKKKLWLGTFNTKEEAATAYDLKALEIFGPNTHLNLESSRAALQSNQNTVVTPLFSVPVQTLFSKTDSYSQPQAFQSNQNTVITPLFSVPVQTLFSKKDSYSQPQAFQSNQNTVITPLFSVPVQTLFSNTDSYSQPQVFEISQEPLKAEALCKDSNSNKTQDSFIPLEVKGVNKSEELPPLEVEVTPLDTDFKNLDKEPDVDFTSSLEEIKFK</sequence>
<dbReference type="PANTHER" id="PTHR31241">
    <property type="entry name" value="DEHYDRATION-RESPONSIVE ELEMENT-BINDING PROTEIN 2C"/>
    <property type="match status" value="1"/>
</dbReference>
<protein>
    <recommendedName>
        <fullName evidence="10">AP2/ERF domain-containing protein</fullName>
    </recommendedName>
</protein>
<dbReference type="Proteomes" id="UP000077202">
    <property type="component" value="Unassembled WGS sequence"/>
</dbReference>
<dbReference type="AlphaFoldDB" id="A0A176W2Q8"/>
<dbReference type="InterPro" id="IPR001471">
    <property type="entry name" value="AP2/ERF_dom"/>
</dbReference>
<feature type="compositionally biased region" description="Basic residues" evidence="9">
    <location>
        <begin position="12"/>
        <end position="21"/>
    </location>
</feature>
<evidence type="ECO:0000256" key="6">
    <source>
        <dbReference type="ARBA" id="ARBA00023163"/>
    </source>
</evidence>
<feature type="compositionally biased region" description="Basic and acidic residues" evidence="9">
    <location>
        <begin position="1"/>
        <end position="11"/>
    </location>
</feature>
<evidence type="ECO:0000256" key="4">
    <source>
        <dbReference type="ARBA" id="ARBA00023125"/>
    </source>
</evidence>
<dbReference type="CDD" id="cd00018">
    <property type="entry name" value="AP2"/>
    <property type="match status" value="1"/>
</dbReference>
<dbReference type="GO" id="GO:0003700">
    <property type="term" value="F:DNA-binding transcription factor activity"/>
    <property type="evidence" value="ECO:0007669"/>
    <property type="project" value="InterPro"/>
</dbReference>
<keyword evidence="7" id="KW-0539">Nucleus</keyword>
<organism evidence="11 12">
    <name type="scientific">Marchantia polymorpha subsp. ruderalis</name>
    <dbReference type="NCBI Taxonomy" id="1480154"/>
    <lineage>
        <taxon>Eukaryota</taxon>
        <taxon>Viridiplantae</taxon>
        <taxon>Streptophyta</taxon>
        <taxon>Embryophyta</taxon>
        <taxon>Marchantiophyta</taxon>
        <taxon>Marchantiopsida</taxon>
        <taxon>Marchantiidae</taxon>
        <taxon>Marchantiales</taxon>
        <taxon>Marchantiaceae</taxon>
        <taxon>Marchantia</taxon>
    </lineage>
</organism>
<feature type="domain" description="AP2/ERF" evidence="10">
    <location>
        <begin position="35"/>
        <end position="95"/>
    </location>
</feature>
<dbReference type="PROSITE" id="PS51032">
    <property type="entry name" value="AP2_ERF"/>
    <property type="match status" value="1"/>
</dbReference>
<dbReference type="Pfam" id="PF00847">
    <property type="entry name" value="AP2"/>
    <property type="match status" value="1"/>
</dbReference>
<evidence type="ECO:0000256" key="3">
    <source>
        <dbReference type="ARBA" id="ARBA00023016"/>
    </source>
</evidence>